<accession>A0ABU8DJ49</accession>
<reference evidence="1 2" key="1">
    <citation type="submission" date="2024-02" db="EMBL/GenBank/DDBJ databases">
        <title>First report Erwinia aphidicola in onion in Chile.</title>
        <authorList>
            <person name="Valenzuela M."/>
            <person name="Pena M."/>
            <person name="Dutta B."/>
        </authorList>
    </citation>
    <scope>NUCLEOTIDE SEQUENCE [LARGE SCALE GENOMIC DNA]</scope>
    <source>
        <strain evidence="1 2">QCJ3A</strain>
    </source>
</reference>
<comment type="caution">
    <text evidence="1">The sequence shown here is derived from an EMBL/GenBank/DDBJ whole genome shotgun (WGS) entry which is preliminary data.</text>
</comment>
<dbReference type="InterPro" id="IPR056510">
    <property type="entry name" value="WapI"/>
</dbReference>
<evidence type="ECO:0000313" key="1">
    <source>
        <dbReference type="EMBL" id="MEI2682569.1"/>
    </source>
</evidence>
<proteinExistence type="predicted"/>
<dbReference type="Proteomes" id="UP001306592">
    <property type="component" value="Unassembled WGS sequence"/>
</dbReference>
<gene>
    <name evidence="1" type="ORF">V8N49_12995</name>
</gene>
<protein>
    <submittedName>
        <fullName evidence="1">Uncharacterized protein</fullName>
    </submittedName>
</protein>
<name>A0ABU8DJ49_ERWAP</name>
<evidence type="ECO:0000313" key="2">
    <source>
        <dbReference type="Proteomes" id="UP001306592"/>
    </source>
</evidence>
<dbReference type="RefSeq" id="WP_048915702.1">
    <property type="nucleotide sequence ID" value="NZ_CAKKMT010000003.1"/>
</dbReference>
<sequence>MFEIKNESVLFRFSFVERIEVLEDRRQDLIVCWLEIEEPSIKLQCECELTLFDLERLRDMLSRFYDKISNNIEAAPELFTPRVPVFAFEVREVEGGDIIGFNFTASPQEDEGWTLKGGIVIDQSYFPGLIRGVESILTN</sequence>
<dbReference type="Pfam" id="PF24716">
    <property type="entry name" value="WapI"/>
    <property type="match status" value="1"/>
</dbReference>
<keyword evidence="2" id="KW-1185">Reference proteome</keyword>
<dbReference type="EMBL" id="JBANEI010000008">
    <property type="protein sequence ID" value="MEI2682569.1"/>
    <property type="molecule type" value="Genomic_DNA"/>
</dbReference>
<organism evidence="1 2">
    <name type="scientific">Erwinia aphidicola</name>
    <dbReference type="NCBI Taxonomy" id="68334"/>
    <lineage>
        <taxon>Bacteria</taxon>
        <taxon>Pseudomonadati</taxon>
        <taxon>Pseudomonadota</taxon>
        <taxon>Gammaproteobacteria</taxon>
        <taxon>Enterobacterales</taxon>
        <taxon>Erwiniaceae</taxon>
        <taxon>Erwinia</taxon>
    </lineage>
</organism>